<sequence length="65" mass="7308">MVDKAFSESCLLAETRQRKSGTPAALTLRVPLHIRARLMAKPDKQGRMDMFAYLMLAGDLLTQEN</sequence>
<dbReference type="EMBL" id="CM047587">
    <property type="protein sequence ID" value="KAI9907644.1"/>
    <property type="molecule type" value="Genomic_DNA"/>
</dbReference>
<reference evidence="1 2" key="1">
    <citation type="journal article" date="2022" name="bioRxiv">
        <title>The genome of the oomycete Peronosclerospora sorghi, a cosmopolitan pathogen of maize and sorghum, is inflated with dispersed pseudogenes.</title>
        <authorList>
            <person name="Fletcher K."/>
            <person name="Martin F."/>
            <person name="Isakeit T."/>
            <person name="Cavanaugh K."/>
            <person name="Magill C."/>
            <person name="Michelmore R."/>
        </authorList>
    </citation>
    <scope>NUCLEOTIDE SEQUENCE [LARGE SCALE GENOMIC DNA]</scope>
    <source>
        <strain evidence="1">P6</strain>
    </source>
</reference>
<name>A0ACC0VMG1_9STRA</name>
<gene>
    <name evidence="1" type="ORF">PsorP6_003850</name>
</gene>
<organism evidence="1 2">
    <name type="scientific">Peronosclerospora sorghi</name>
    <dbReference type="NCBI Taxonomy" id="230839"/>
    <lineage>
        <taxon>Eukaryota</taxon>
        <taxon>Sar</taxon>
        <taxon>Stramenopiles</taxon>
        <taxon>Oomycota</taxon>
        <taxon>Peronosporomycetes</taxon>
        <taxon>Peronosporales</taxon>
        <taxon>Peronosporaceae</taxon>
        <taxon>Peronosclerospora</taxon>
    </lineage>
</organism>
<evidence type="ECO:0000313" key="2">
    <source>
        <dbReference type="Proteomes" id="UP001163321"/>
    </source>
</evidence>
<proteinExistence type="predicted"/>
<protein>
    <submittedName>
        <fullName evidence="1">Uncharacterized protein</fullName>
    </submittedName>
</protein>
<evidence type="ECO:0000313" key="1">
    <source>
        <dbReference type="EMBL" id="KAI9907644.1"/>
    </source>
</evidence>
<accession>A0ACC0VMG1</accession>
<dbReference type="Proteomes" id="UP001163321">
    <property type="component" value="Chromosome 8"/>
</dbReference>
<comment type="caution">
    <text evidence="1">The sequence shown here is derived from an EMBL/GenBank/DDBJ whole genome shotgun (WGS) entry which is preliminary data.</text>
</comment>
<keyword evidence="2" id="KW-1185">Reference proteome</keyword>